<gene>
    <name evidence="3" type="ORF">GA0070606_3684</name>
</gene>
<feature type="compositionally biased region" description="Pro residues" evidence="1">
    <location>
        <begin position="50"/>
        <end position="59"/>
    </location>
</feature>
<feature type="chain" id="PRO_5038391408" evidence="2">
    <location>
        <begin position="18"/>
        <end position="177"/>
    </location>
</feature>
<feature type="region of interest" description="Disordered" evidence="1">
    <location>
        <begin position="17"/>
        <end position="62"/>
    </location>
</feature>
<dbReference type="AlphaFoldDB" id="A0A1C6V8T8"/>
<dbReference type="Proteomes" id="UP000199001">
    <property type="component" value="Unassembled WGS sequence"/>
</dbReference>
<accession>A0A1C6V8T8</accession>
<sequence>MAGIKIALAAAVLSGCAASEPPDRATPSRTGPTTPAGAGQATPPGTDRPTAPPTVPPALGPTGAAARVALTRSGGIAGRGDTVTVEPDGRWTAVDRAGARRAGRLSAEDLQNLRRLLADPRLAAEAGRSPAGTACRDAFRYRLTVGAVETGYEDCAVDAAPPGATRAVVELLLRVTG</sequence>
<dbReference type="PROSITE" id="PS51257">
    <property type="entry name" value="PROKAR_LIPOPROTEIN"/>
    <property type="match status" value="1"/>
</dbReference>
<dbReference type="OrthoDB" id="3406060at2"/>
<proteinExistence type="predicted"/>
<dbReference type="EMBL" id="FMHZ01000002">
    <property type="protein sequence ID" value="SCL62782.1"/>
    <property type="molecule type" value="Genomic_DNA"/>
</dbReference>
<reference evidence="4" key="1">
    <citation type="submission" date="2016-06" db="EMBL/GenBank/DDBJ databases">
        <authorList>
            <person name="Varghese N."/>
            <person name="Submissions Spin"/>
        </authorList>
    </citation>
    <scope>NUCLEOTIDE SEQUENCE [LARGE SCALE GENOMIC DNA]</scope>
    <source>
        <strain evidence="4">DSM 43903</strain>
    </source>
</reference>
<keyword evidence="4" id="KW-1185">Reference proteome</keyword>
<protein>
    <submittedName>
        <fullName evidence="3">Uncharacterized protein</fullName>
    </submittedName>
</protein>
<feature type="signal peptide" evidence="2">
    <location>
        <begin position="1"/>
        <end position="17"/>
    </location>
</feature>
<name>A0A1C6V8T8_9ACTN</name>
<evidence type="ECO:0000313" key="4">
    <source>
        <dbReference type="Proteomes" id="UP000199001"/>
    </source>
</evidence>
<organism evidence="3 4">
    <name type="scientific">Micromonospora citrea</name>
    <dbReference type="NCBI Taxonomy" id="47855"/>
    <lineage>
        <taxon>Bacteria</taxon>
        <taxon>Bacillati</taxon>
        <taxon>Actinomycetota</taxon>
        <taxon>Actinomycetes</taxon>
        <taxon>Micromonosporales</taxon>
        <taxon>Micromonosporaceae</taxon>
        <taxon>Micromonospora</taxon>
    </lineage>
</organism>
<dbReference type="STRING" id="47855.GA0070606_3684"/>
<evidence type="ECO:0000256" key="1">
    <source>
        <dbReference type="SAM" id="MobiDB-lite"/>
    </source>
</evidence>
<evidence type="ECO:0000256" key="2">
    <source>
        <dbReference type="SAM" id="SignalP"/>
    </source>
</evidence>
<evidence type="ECO:0000313" key="3">
    <source>
        <dbReference type="EMBL" id="SCL62782.1"/>
    </source>
</evidence>
<keyword evidence="2" id="KW-0732">Signal</keyword>